<comment type="similarity">
    <text evidence="7">Belongs to the gamma-glutamyl phosphate reductase family.</text>
</comment>
<dbReference type="Pfam" id="PF00171">
    <property type="entry name" value="Aldedh"/>
    <property type="match status" value="1"/>
</dbReference>
<dbReference type="Gene3D" id="3.40.605.10">
    <property type="entry name" value="Aldehyde Dehydrogenase, Chain A, domain 1"/>
    <property type="match status" value="1"/>
</dbReference>
<dbReference type="OrthoDB" id="9809970at2"/>
<comment type="pathway">
    <text evidence="1 7">Amino-acid biosynthesis; L-proline biosynthesis; L-glutamate 5-semialdehyde from L-glutamate: step 2/2.</text>
</comment>
<evidence type="ECO:0000256" key="2">
    <source>
        <dbReference type="ARBA" id="ARBA00022605"/>
    </source>
</evidence>
<reference evidence="9 10" key="1">
    <citation type="submission" date="2018-08" db="EMBL/GenBank/DDBJ databases">
        <title>Thalassotalea euphylliae genome.</title>
        <authorList>
            <person name="Summers S."/>
            <person name="Rice S.A."/>
            <person name="Freckelton M.L."/>
            <person name="Nedved B.T."/>
            <person name="Hadfield M.G."/>
        </authorList>
    </citation>
    <scope>NUCLEOTIDE SEQUENCE [LARGE SCALE GENOMIC DNA]</scope>
    <source>
        <strain evidence="9 10">H1</strain>
    </source>
</reference>
<dbReference type="GO" id="GO:0004350">
    <property type="term" value="F:glutamate-5-semialdehyde dehydrogenase activity"/>
    <property type="evidence" value="ECO:0007669"/>
    <property type="project" value="UniProtKB-UniRule"/>
</dbReference>
<evidence type="ECO:0000313" key="9">
    <source>
        <dbReference type="EMBL" id="REL28607.1"/>
    </source>
</evidence>
<sequence length="419" mass="45287">MNSTAFDMQQMAQQAKAASREVAQLTTTEKNQLLADMAQAIRAASTAIIAENEKDLVAGRDKGLSTAMLDRLTLNPARIDDIAAAIMDIVNLPDPVGNVANMQLRPNGMQVGKMRIPLGVVSMIYESRPNVTAESAALCIKAGNAVVLRGGSEAIHSNLALANCLHQVLATHQLNPYMVSVIPDTSRAVIEQLLKQRESIDLVIPRGGEGLIRYVTENSQIPVIQHFKGVCHQYVDEFADLSKAIDLLVNGKTQRPSACNALETLLVHQAVAAQYLPQAAKALAEFDVKIHACEQSQSYFMNAELATDEDYQAEYLAQEIAIKVVADYDAAIAHINQYSSDHTEVIVSQDTSRCQQFIRQINASVVMANASSRFSDGGQLGLGSEIGISTSKLHAYGPMGLEALTTEKFVVLGDGQVRP</sequence>
<name>A0A3E0TW63_9GAMM</name>
<dbReference type="InterPro" id="IPR000965">
    <property type="entry name" value="GPR_dom"/>
</dbReference>
<dbReference type="InterPro" id="IPR016161">
    <property type="entry name" value="Ald_DH/histidinol_DH"/>
</dbReference>
<gene>
    <name evidence="7" type="primary">proA</name>
    <name evidence="9" type="ORF">DXX93_19910</name>
</gene>
<dbReference type="InterPro" id="IPR016162">
    <property type="entry name" value="Ald_DH_N"/>
</dbReference>
<dbReference type="RefSeq" id="WP_116009638.1">
    <property type="nucleotide sequence ID" value="NZ_QUOU01000001.1"/>
</dbReference>
<dbReference type="GO" id="GO:0050661">
    <property type="term" value="F:NADP binding"/>
    <property type="evidence" value="ECO:0007669"/>
    <property type="project" value="InterPro"/>
</dbReference>
<dbReference type="InterPro" id="IPR015590">
    <property type="entry name" value="Aldehyde_DH_dom"/>
</dbReference>
<evidence type="ECO:0000313" key="10">
    <source>
        <dbReference type="Proteomes" id="UP000256478"/>
    </source>
</evidence>
<dbReference type="NCBIfam" id="NF001221">
    <property type="entry name" value="PRK00197.1"/>
    <property type="match status" value="1"/>
</dbReference>
<keyword evidence="3 7" id="KW-0641">Proline biosynthesis</keyword>
<organism evidence="9 10">
    <name type="scientific">Thalassotalea euphylliae</name>
    <dbReference type="NCBI Taxonomy" id="1655234"/>
    <lineage>
        <taxon>Bacteria</taxon>
        <taxon>Pseudomonadati</taxon>
        <taxon>Pseudomonadota</taxon>
        <taxon>Gammaproteobacteria</taxon>
        <taxon>Alteromonadales</taxon>
        <taxon>Colwelliaceae</taxon>
        <taxon>Thalassotalea</taxon>
    </lineage>
</organism>
<dbReference type="CDD" id="cd07079">
    <property type="entry name" value="ALDH_F18-19_ProA-GPR"/>
    <property type="match status" value="1"/>
</dbReference>
<evidence type="ECO:0000259" key="8">
    <source>
        <dbReference type="Pfam" id="PF00171"/>
    </source>
</evidence>
<evidence type="ECO:0000256" key="7">
    <source>
        <dbReference type="HAMAP-Rule" id="MF_00412"/>
    </source>
</evidence>
<dbReference type="PIRSF" id="PIRSF000151">
    <property type="entry name" value="GPR"/>
    <property type="match status" value="1"/>
</dbReference>
<dbReference type="GO" id="GO:0055129">
    <property type="term" value="P:L-proline biosynthetic process"/>
    <property type="evidence" value="ECO:0007669"/>
    <property type="project" value="UniProtKB-UniRule"/>
</dbReference>
<proteinExistence type="inferred from homology"/>
<dbReference type="GO" id="GO:0005737">
    <property type="term" value="C:cytoplasm"/>
    <property type="evidence" value="ECO:0007669"/>
    <property type="project" value="UniProtKB-SubCell"/>
</dbReference>
<keyword evidence="4 7" id="KW-0521">NADP</keyword>
<dbReference type="InterPro" id="IPR020593">
    <property type="entry name" value="G-glutamylP_reductase_CS"/>
</dbReference>
<evidence type="ECO:0000256" key="5">
    <source>
        <dbReference type="ARBA" id="ARBA00023002"/>
    </source>
</evidence>
<dbReference type="PROSITE" id="PS01223">
    <property type="entry name" value="PROA"/>
    <property type="match status" value="1"/>
</dbReference>
<dbReference type="PANTHER" id="PTHR11063">
    <property type="entry name" value="GLUTAMATE SEMIALDEHYDE DEHYDROGENASE"/>
    <property type="match status" value="1"/>
</dbReference>
<dbReference type="FunFam" id="3.40.309.10:FF:000006">
    <property type="entry name" value="Gamma-glutamyl phosphate reductase"/>
    <property type="match status" value="1"/>
</dbReference>
<comment type="subcellular location">
    <subcellularLocation>
        <location evidence="7">Cytoplasm</location>
    </subcellularLocation>
</comment>
<feature type="domain" description="Aldehyde dehydrogenase" evidence="8">
    <location>
        <begin position="3"/>
        <end position="289"/>
    </location>
</feature>
<dbReference type="SUPFAM" id="SSF53720">
    <property type="entry name" value="ALDH-like"/>
    <property type="match status" value="1"/>
</dbReference>
<evidence type="ECO:0000256" key="6">
    <source>
        <dbReference type="ARBA" id="ARBA00049024"/>
    </source>
</evidence>
<keyword evidence="2 7" id="KW-0028">Amino-acid biosynthesis</keyword>
<dbReference type="Gene3D" id="3.40.309.10">
    <property type="entry name" value="Aldehyde Dehydrogenase, Chain A, domain 2"/>
    <property type="match status" value="1"/>
</dbReference>
<dbReference type="EC" id="1.2.1.41" evidence="7"/>
<comment type="function">
    <text evidence="7">Catalyzes the NADPH-dependent reduction of L-glutamate 5-phosphate into L-glutamate 5-semialdehyde and phosphate. The product spontaneously undergoes cyclization to form 1-pyrroline-5-carboxylate.</text>
</comment>
<dbReference type="Proteomes" id="UP000256478">
    <property type="component" value="Unassembled WGS sequence"/>
</dbReference>
<dbReference type="HAMAP" id="MF_00412">
    <property type="entry name" value="ProA"/>
    <property type="match status" value="1"/>
</dbReference>
<dbReference type="InterPro" id="IPR012134">
    <property type="entry name" value="Glu-5-SA_DH"/>
</dbReference>
<evidence type="ECO:0000256" key="4">
    <source>
        <dbReference type="ARBA" id="ARBA00022857"/>
    </source>
</evidence>
<dbReference type="AlphaFoldDB" id="A0A3E0TW63"/>
<comment type="caution">
    <text evidence="9">The sequence shown here is derived from an EMBL/GenBank/DDBJ whole genome shotgun (WGS) entry which is preliminary data.</text>
</comment>
<dbReference type="UniPathway" id="UPA00098">
    <property type="reaction ID" value="UER00360"/>
</dbReference>
<comment type="catalytic activity">
    <reaction evidence="6 7">
        <text>L-glutamate 5-semialdehyde + phosphate + NADP(+) = L-glutamyl 5-phosphate + NADPH + H(+)</text>
        <dbReference type="Rhea" id="RHEA:19541"/>
        <dbReference type="ChEBI" id="CHEBI:15378"/>
        <dbReference type="ChEBI" id="CHEBI:43474"/>
        <dbReference type="ChEBI" id="CHEBI:57783"/>
        <dbReference type="ChEBI" id="CHEBI:58066"/>
        <dbReference type="ChEBI" id="CHEBI:58274"/>
        <dbReference type="ChEBI" id="CHEBI:58349"/>
        <dbReference type="EC" id="1.2.1.41"/>
    </reaction>
</comment>
<evidence type="ECO:0000256" key="1">
    <source>
        <dbReference type="ARBA" id="ARBA00004985"/>
    </source>
</evidence>
<evidence type="ECO:0000256" key="3">
    <source>
        <dbReference type="ARBA" id="ARBA00022650"/>
    </source>
</evidence>
<keyword evidence="7" id="KW-0963">Cytoplasm</keyword>
<dbReference type="NCBIfam" id="TIGR00407">
    <property type="entry name" value="proA"/>
    <property type="match status" value="1"/>
</dbReference>
<protein>
    <recommendedName>
        <fullName evidence="7">Gamma-glutamyl phosphate reductase</fullName>
        <shortName evidence="7">GPR</shortName>
        <ecNumber evidence="7">1.2.1.41</ecNumber>
    </recommendedName>
    <alternativeName>
        <fullName evidence="7">Glutamate-5-semialdehyde dehydrogenase</fullName>
    </alternativeName>
    <alternativeName>
        <fullName evidence="7">Glutamyl-gamma-semialdehyde dehydrogenase</fullName>
        <shortName evidence="7">GSA dehydrogenase</shortName>
    </alternativeName>
</protein>
<accession>A0A3E0TW63</accession>
<dbReference type="EMBL" id="QUOU01000001">
    <property type="protein sequence ID" value="REL28607.1"/>
    <property type="molecule type" value="Genomic_DNA"/>
</dbReference>
<dbReference type="InterPro" id="IPR016163">
    <property type="entry name" value="Ald_DH_C"/>
</dbReference>
<keyword evidence="5 7" id="KW-0560">Oxidoreductase</keyword>
<dbReference type="PANTHER" id="PTHR11063:SF8">
    <property type="entry name" value="DELTA-1-PYRROLINE-5-CARBOXYLATE SYNTHASE"/>
    <property type="match status" value="1"/>
</dbReference>